<evidence type="ECO:0000256" key="3">
    <source>
        <dbReference type="ARBA" id="ARBA00023140"/>
    </source>
</evidence>
<protein>
    <submittedName>
        <fullName evidence="6">Peroxisomal biogenesis factor 11</fullName>
    </submittedName>
</protein>
<dbReference type="GO" id="GO:0016559">
    <property type="term" value="P:peroxisome fission"/>
    <property type="evidence" value="ECO:0007669"/>
    <property type="project" value="InterPro"/>
</dbReference>
<organism evidence="6 7">
    <name type="scientific">Calycina marina</name>
    <dbReference type="NCBI Taxonomy" id="1763456"/>
    <lineage>
        <taxon>Eukaryota</taxon>
        <taxon>Fungi</taxon>
        <taxon>Dikarya</taxon>
        <taxon>Ascomycota</taxon>
        <taxon>Pezizomycotina</taxon>
        <taxon>Leotiomycetes</taxon>
        <taxon>Helotiales</taxon>
        <taxon>Pezizellaceae</taxon>
        <taxon>Calycina</taxon>
    </lineage>
</organism>
<gene>
    <name evidence="6" type="ORF">BJ878DRAFT_500747</name>
</gene>
<evidence type="ECO:0000256" key="5">
    <source>
        <dbReference type="SAM" id="Phobius"/>
    </source>
</evidence>
<keyword evidence="5" id="KW-0812">Transmembrane</keyword>
<evidence type="ECO:0000313" key="7">
    <source>
        <dbReference type="Proteomes" id="UP000887226"/>
    </source>
</evidence>
<dbReference type="PANTHER" id="PTHR12652:SF23">
    <property type="entry name" value="MICROBODY (PEROXISOME) PROLIFERATION PROTEIN PEROXIN 11B (EUROFUNG)"/>
    <property type="match status" value="1"/>
</dbReference>
<name>A0A9P7Z4U3_9HELO</name>
<keyword evidence="7" id="KW-1185">Reference proteome</keyword>
<evidence type="ECO:0000313" key="6">
    <source>
        <dbReference type="EMBL" id="KAG9245588.1"/>
    </source>
</evidence>
<dbReference type="AlphaFoldDB" id="A0A9P7Z4U3"/>
<dbReference type="Pfam" id="PF05648">
    <property type="entry name" value="PEX11"/>
    <property type="match status" value="1"/>
</dbReference>
<sequence>MFIRKAIRFGTDAGGIEKILRLLQSVSQIIAFQSYNKRDVAFWMHLRKHFSLGRRYLRFFRFLDYFTKAIACLDAASGWEDIVLGVLKWTFLGLYMQLESLTILDAMGVWHAHWADAYMLHANKFWFYSLSLSILSGAIGLLRPNKKRTGTPTETARNRSVLVRRLVVDVFDLVIPGSVTGWIATGPLFVGLSSVMSTTLSMQDVWERL</sequence>
<evidence type="ECO:0000256" key="4">
    <source>
        <dbReference type="ARBA" id="ARBA00046271"/>
    </source>
</evidence>
<keyword evidence="1" id="KW-0962">Peroxisome biogenesis</keyword>
<dbReference type="Proteomes" id="UP000887226">
    <property type="component" value="Unassembled WGS sequence"/>
</dbReference>
<reference evidence="6" key="1">
    <citation type="journal article" date="2021" name="IMA Fungus">
        <title>Genomic characterization of three marine fungi, including Emericellopsis atlantica sp. nov. with signatures of a generalist lifestyle and marine biomass degradation.</title>
        <authorList>
            <person name="Hagestad O.C."/>
            <person name="Hou L."/>
            <person name="Andersen J.H."/>
            <person name="Hansen E.H."/>
            <person name="Altermark B."/>
            <person name="Li C."/>
            <person name="Kuhnert E."/>
            <person name="Cox R.J."/>
            <person name="Crous P.W."/>
            <person name="Spatafora J.W."/>
            <person name="Lail K."/>
            <person name="Amirebrahimi M."/>
            <person name="Lipzen A."/>
            <person name="Pangilinan J."/>
            <person name="Andreopoulos W."/>
            <person name="Hayes R.D."/>
            <person name="Ng V."/>
            <person name="Grigoriev I.V."/>
            <person name="Jackson S.A."/>
            <person name="Sutton T.D.S."/>
            <person name="Dobson A.D.W."/>
            <person name="Rama T."/>
        </authorList>
    </citation>
    <scope>NUCLEOTIDE SEQUENCE</scope>
    <source>
        <strain evidence="6">TRa3180A</strain>
    </source>
</reference>
<dbReference type="GO" id="GO:0005778">
    <property type="term" value="C:peroxisomal membrane"/>
    <property type="evidence" value="ECO:0007669"/>
    <property type="project" value="UniProtKB-SubCell"/>
</dbReference>
<keyword evidence="3" id="KW-0576">Peroxisome</keyword>
<dbReference type="PANTHER" id="PTHR12652">
    <property type="entry name" value="PEROXISOMAL BIOGENESIS FACTOR 11"/>
    <property type="match status" value="1"/>
</dbReference>
<comment type="subcellular location">
    <subcellularLocation>
        <location evidence="4">Peroxisome membrane</location>
    </subcellularLocation>
</comment>
<feature type="transmembrane region" description="Helical" evidence="5">
    <location>
        <begin position="125"/>
        <end position="142"/>
    </location>
</feature>
<dbReference type="InterPro" id="IPR008733">
    <property type="entry name" value="PEX11"/>
</dbReference>
<proteinExistence type="predicted"/>
<dbReference type="OrthoDB" id="3636394at2759"/>
<evidence type="ECO:0000256" key="1">
    <source>
        <dbReference type="ARBA" id="ARBA00022593"/>
    </source>
</evidence>
<keyword evidence="5" id="KW-1133">Transmembrane helix</keyword>
<keyword evidence="2 5" id="KW-0472">Membrane</keyword>
<dbReference type="EMBL" id="MU253839">
    <property type="protein sequence ID" value="KAG9245588.1"/>
    <property type="molecule type" value="Genomic_DNA"/>
</dbReference>
<accession>A0A9P7Z4U3</accession>
<comment type="caution">
    <text evidence="6">The sequence shown here is derived from an EMBL/GenBank/DDBJ whole genome shotgun (WGS) entry which is preliminary data.</text>
</comment>
<evidence type="ECO:0000256" key="2">
    <source>
        <dbReference type="ARBA" id="ARBA00023136"/>
    </source>
</evidence>